<dbReference type="PANTHER" id="PTHR46568:SF1">
    <property type="entry name" value="ALKYLDIHYDROXYACETONEPHOSPHATE SYNTHASE, PEROXISOMAL"/>
    <property type="match status" value="1"/>
</dbReference>
<name>A0A3Q2P704_FUNHE</name>
<feature type="binding site" evidence="9">
    <location>
        <begin position="15"/>
        <end position="18"/>
    </location>
    <ligand>
        <name>FAD</name>
        <dbReference type="ChEBI" id="CHEBI:57692"/>
    </ligand>
</feature>
<feature type="domain" description="FAD-binding PCMH-type" evidence="11">
    <location>
        <begin position="1"/>
        <end position="83"/>
    </location>
</feature>
<evidence type="ECO:0000256" key="4">
    <source>
        <dbReference type="ARBA" id="ARBA00012385"/>
    </source>
</evidence>
<dbReference type="GO" id="GO:0071949">
    <property type="term" value="F:FAD binding"/>
    <property type="evidence" value="ECO:0007669"/>
    <property type="project" value="InterPro"/>
</dbReference>
<evidence type="ECO:0000256" key="7">
    <source>
        <dbReference type="PIRSR" id="PIRSR625650-1"/>
    </source>
</evidence>
<sequence>PDSMEFSSLGGWVATRASGMKKNIYGNIEDLVVHIKTVTPRGVIEKSCQGPRMSTGPDIHHFIMGSEGTLGVVTEVTIKIRPMPEYQKYGSVVFPNFEQGVACLREVARQVGSPSSTNNQQPISHALKPQVTSIFTSFLDGLKKFYITKFKGFDPNHLCVATLLFEGDREKVLQHEKGLAAGEDNGQRGYIMTFVIAYLRDLGMDYYVIGESFETSVPWDRVLDICRNVKARIVRECKDKGVQFPPLSTCRVTQTYDAGACVYFYFAFNYRGLSDPVHVYEQVEHAAREEVLANGGSLSHHHGVGKLRKEWMRETVSTVGMGMLQSVKDYVDPNNIFGNRNLL</sequence>
<dbReference type="Ensembl" id="ENSFHET00000002584.1">
    <property type="protein sequence ID" value="ENSFHEP00000008171.1"/>
    <property type="gene ID" value="ENSFHEG00000009376.1"/>
</dbReference>
<comment type="similarity">
    <text evidence="3 10">Belongs to the FAD-binding oxidoreductase/transferase type 4 family.</text>
</comment>
<dbReference type="Gene3D" id="1.10.45.10">
    <property type="entry name" value="Vanillyl-alcohol Oxidase, Chain A, domain 4"/>
    <property type="match status" value="1"/>
</dbReference>
<dbReference type="GO" id="GO:0008611">
    <property type="term" value="P:ether lipid biosynthetic process"/>
    <property type="evidence" value="ECO:0007669"/>
    <property type="project" value="UniProtKB-UniPathway"/>
</dbReference>
<comment type="pathway">
    <text evidence="2 10">Glycerolipid metabolism; ether lipid biosynthesis.</text>
</comment>
<dbReference type="InterPro" id="IPR036318">
    <property type="entry name" value="FAD-bd_PCMH-like_sf"/>
</dbReference>
<dbReference type="STRING" id="8078.ENSFHEP00000008171"/>
<feature type="active site" description="Proton donor/acceptor" evidence="7">
    <location>
        <position position="263"/>
    </location>
</feature>
<keyword evidence="13" id="KW-1185">Reference proteome</keyword>
<dbReference type="GeneTree" id="ENSGT00940000156112"/>
<dbReference type="SUPFAM" id="SSF56176">
    <property type="entry name" value="FAD-binding/transporter-associated domain-like"/>
    <property type="match status" value="1"/>
</dbReference>
<comment type="catalytic activity">
    <reaction evidence="10">
        <text>a long chain fatty alcohol + a 1-acylglycerone 3-phosphate = a 1-O-alkylglycerone 3-phosphate + a long-chain fatty acid + H(+)</text>
        <dbReference type="Rhea" id="RHEA:36171"/>
        <dbReference type="ChEBI" id="CHEBI:15378"/>
        <dbReference type="ChEBI" id="CHEBI:17135"/>
        <dbReference type="ChEBI" id="CHEBI:57534"/>
        <dbReference type="ChEBI" id="CHEBI:57560"/>
        <dbReference type="ChEBI" id="CHEBI:73315"/>
        <dbReference type="EC" id="2.5.1.26"/>
    </reaction>
</comment>
<evidence type="ECO:0000256" key="3">
    <source>
        <dbReference type="ARBA" id="ARBA00008000"/>
    </source>
</evidence>
<dbReference type="Gene3D" id="3.30.300.330">
    <property type="match status" value="1"/>
</dbReference>
<dbReference type="Gene3D" id="3.30.465.10">
    <property type="match status" value="1"/>
</dbReference>
<evidence type="ECO:0000313" key="13">
    <source>
        <dbReference type="Proteomes" id="UP000265000"/>
    </source>
</evidence>
<comment type="cofactor">
    <cofactor evidence="1 9 10">
        <name>FAD</name>
        <dbReference type="ChEBI" id="CHEBI:57692"/>
    </cofactor>
</comment>
<feature type="binding site" evidence="8">
    <location>
        <position position="200"/>
    </location>
    <ligand>
        <name>substrate</name>
    </ligand>
</feature>
<dbReference type="Pfam" id="PF02913">
    <property type="entry name" value="FAD-oxidase_C"/>
    <property type="match status" value="1"/>
</dbReference>
<dbReference type="AlphaFoldDB" id="A0A3Q2P704"/>
<keyword evidence="6 9" id="KW-0274">FAD</keyword>
<dbReference type="PROSITE" id="PS51387">
    <property type="entry name" value="FAD_PCMH"/>
    <property type="match status" value="1"/>
</dbReference>
<comment type="subunit">
    <text evidence="10">Homodimer.</text>
</comment>
<comment type="function">
    <text evidence="10">Catalyzes the exchange of an acyl for a long-chain alkyl group and the formation of the ether bond in the biosynthesis of ether phospholipids.</text>
</comment>
<dbReference type="FunFam" id="3.30.300.330:FF:000001">
    <property type="entry name" value="Alkylglycerone-phosphate synthase"/>
    <property type="match status" value="1"/>
</dbReference>
<accession>A0A3Q2P704</accession>
<dbReference type="InterPro" id="IPR006094">
    <property type="entry name" value="Oxid_FAD_bind_N"/>
</dbReference>
<evidence type="ECO:0000313" key="12">
    <source>
        <dbReference type="Ensembl" id="ENSFHEP00000008171.1"/>
    </source>
</evidence>
<evidence type="ECO:0000256" key="10">
    <source>
        <dbReference type="RuleBase" id="RU363113"/>
    </source>
</evidence>
<dbReference type="EC" id="2.5.1.26" evidence="4 10"/>
<dbReference type="GO" id="GO:0008609">
    <property type="term" value="F:alkylglycerone-phosphate synthase activity"/>
    <property type="evidence" value="ECO:0007669"/>
    <property type="project" value="UniProtKB-EC"/>
</dbReference>
<dbReference type="InterPro" id="IPR016171">
    <property type="entry name" value="Vanillyl_alc_oxidase_C-sub2"/>
</dbReference>
<keyword evidence="10" id="KW-0443">Lipid metabolism</keyword>
<reference evidence="12" key="2">
    <citation type="submission" date="2025-09" db="UniProtKB">
        <authorList>
            <consortium name="Ensembl"/>
        </authorList>
    </citation>
    <scope>IDENTIFICATION</scope>
</reference>
<protein>
    <recommendedName>
        <fullName evidence="4 10">Alkylglycerone-phosphate synthase</fullName>
        <shortName evidence="10">Alkyl-DHAP synthase</shortName>
        <ecNumber evidence="4 10">2.5.1.26</ecNumber>
    </recommendedName>
</protein>
<dbReference type="InterPro" id="IPR025650">
    <property type="entry name" value="Alkyl-DHAP_Synthase"/>
</dbReference>
<dbReference type="FunFam" id="1.10.45.10:FF:000002">
    <property type="entry name" value="Alkylglycerone-phosphate synthase"/>
    <property type="match status" value="1"/>
</dbReference>
<comment type="subcellular location">
    <subcellularLocation>
        <location evidence="10">Peroxisome</location>
    </subcellularLocation>
</comment>
<feature type="binding site" evidence="9">
    <location>
        <begin position="67"/>
        <end position="73"/>
    </location>
    <ligand>
        <name>FAD</name>
        <dbReference type="ChEBI" id="CHEBI:57692"/>
    </ligand>
</feature>
<evidence type="ECO:0000256" key="1">
    <source>
        <dbReference type="ARBA" id="ARBA00001974"/>
    </source>
</evidence>
<dbReference type="Pfam" id="PF01565">
    <property type="entry name" value="FAD_binding_4"/>
    <property type="match status" value="1"/>
</dbReference>
<keyword evidence="10" id="KW-0808">Transferase</keyword>
<proteinExistence type="inferred from homology"/>
<organism evidence="12 13">
    <name type="scientific">Fundulus heteroclitus</name>
    <name type="common">Killifish</name>
    <name type="synonym">Mummichog</name>
    <dbReference type="NCBI Taxonomy" id="8078"/>
    <lineage>
        <taxon>Eukaryota</taxon>
        <taxon>Metazoa</taxon>
        <taxon>Chordata</taxon>
        <taxon>Craniata</taxon>
        <taxon>Vertebrata</taxon>
        <taxon>Euteleostomi</taxon>
        <taxon>Actinopterygii</taxon>
        <taxon>Neopterygii</taxon>
        <taxon>Teleostei</taxon>
        <taxon>Neoteleostei</taxon>
        <taxon>Acanthomorphata</taxon>
        <taxon>Ovalentaria</taxon>
        <taxon>Atherinomorphae</taxon>
        <taxon>Cyprinodontiformes</taxon>
        <taxon>Fundulidae</taxon>
        <taxon>Fundulus</taxon>
    </lineage>
</organism>
<evidence type="ECO:0000259" key="11">
    <source>
        <dbReference type="PROSITE" id="PS51387"/>
    </source>
</evidence>
<reference evidence="12" key="1">
    <citation type="submission" date="2025-08" db="UniProtKB">
        <authorList>
            <consortium name="Ensembl"/>
        </authorList>
    </citation>
    <scope>IDENTIFICATION</scope>
</reference>
<keyword evidence="10" id="KW-0444">Lipid biosynthesis</keyword>
<dbReference type="GO" id="GO:0005777">
    <property type="term" value="C:peroxisome"/>
    <property type="evidence" value="ECO:0007669"/>
    <property type="project" value="UniProtKB-SubCell"/>
</dbReference>
<evidence type="ECO:0000256" key="9">
    <source>
        <dbReference type="PIRSR" id="PIRSR625650-3"/>
    </source>
</evidence>
<dbReference type="Gene3D" id="3.30.70.3450">
    <property type="match status" value="1"/>
</dbReference>
<evidence type="ECO:0000256" key="5">
    <source>
        <dbReference type="ARBA" id="ARBA00022630"/>
    </source>
</evidence>
<dbReference type="UniPathway" id="UPA00781"/>
<dbReference type="PANTHER" id="PTHR46568">
    <property type="entry name" value="ALKYLDIHYDROXYACETONEPHOSPHATE SYNTHASE, PEROXISOMAL"/>
    <property type="match status" value="1"/>
</dbReference>
<dbReference type="InterPro" id="IPR016169">
    <property type="entry name" value="FAD-bd_PCMH_sub2"/>
</dbReference>
<keyword evidence="10" id="KW-0576">Peroxisome</keyword>
<keyword evidence="5 10" id="KW-0285">Flavoprotein</keyword>
<dbReference type="SUPFAM" id="SSF55103">
    <property type="entry name" value="FAD-linked oxidases, C-terminal domain"/>
    <property type="match status" value="1"/>
</dbReference>
<dbReference type="InterPro" id="IPR016164">
    <property type="entry name" value="FAD-linked_Oxase-like_C"/>
</dbReference>
<dbReference type="Proteomes" id="UP000265000">
    <property type="component" value="Unplaced"/>
</dbReference>
<dbReference type="InterPro" id="IPR004113">
    <property type="entry name" value="FAD-bd_oxidored_4_C"/>
</dbReference>
<evidence type="ECO:0000256" key="6">
    <source>
        <dbReference type="ARBA" id="ARBA00022827"/>
    </source>
</evidence>
<evidence type="ECO:0000256" key="2">
    <source>
        <dbReference type="ARBA" id="ARBA00004670"/>
    </source>
</evidence>
<evidence type="ECO:0000256" key="8">
    <source>
        <dbReference type="PIRSR" id="PIRSR625650-2"/>
    </source>
</evidence>
<dbReference type="InterPro" id="IPR016166">
    <property type="entry name" value="FAD-bd_PCMH"/>
</dbReference>